<protein>
    <submittedName>
        <fullName evidence="2">Uncharacterized protein</fullName>
    </submittedName>
</protein>
<accession>F8B214</accession>
<gene>
    <name evidence="2" type="ordered locus">FsymDg_1414</name>
</gene>
<sequence length="97" mass="10377">MVRLRHIRSVLPDAPGDVKLLLFSRSGFTPALAADAAASSDVELVDLTASTPAPEPPVECRLHPPTPAPCPERPSKRTPPRDTLRNGAFFMVPHGGM</sequence>
<dbReference type="HOGENOM" id="CLU_2342663_0_0_11"/>
<dbReference type="AlphaFoldDB" id="F8B214"/>
<organism evidence="2 3">
    <name type="scientific">Candidatus Protofrankia datiscae</name>
    <dbReference type="NCBI Taxonomy" id="2716812"/>
    <lineage>
        <taxon>Bacteria</taxon>
        <taxon>Bacillati</taxon>
        <taxon>Actinomycetota</taxon>
        <taxon>Actinomycetes</taxon>
        <taxon>Frankiales</taxon>
        <taxon>Frankiaceae</taxon>
        <taxon>Protofrankia</taxon>
    </lineage>
</organism>
<keyword evidence="3" id="KW-1185">Reference proteome</keyword>
<reference evidence="2 3" key="1">
    <citation type="submission" date="2011-05" db="EMBL/GenBank/DDBJ databases">
        <title>Complete sequence of chromosome of Frankia symbiont of Datisca glomerata.</title>
        <authorList>
            <consortium name="US DOE Joint Genome Institute"/>
            <person name="Lucas S."/>
            <person name="Han J."/>
            <person name="Lapidus A."/>
            <person name="Cheng J.-F."/>
            <person name="Goodwin L."/>
            <person name="Pitluck S."/>
            <person name="Peters L."/>
            <person name="Mikhailova N."/>
            <person name="Chertkov O."/>
            <person name="Teshima H."/>
            <person name="Han C."/>
            <person name="Tapia R."/>
            <person name="Land M."/>
            <person name="Hauser L."/>
            <person name="Kyrpides N."/>
            <person name="Ivanova N."/>
            <person name="Pagani I."/>
            <person name="Berry A."/>
            <person name="Pawlowski K."/>
            <person name="Persson T."/>
            <person name="Vanden Heuvel B."/>
            <person name="Benson D."/>
            <person name="Woyke T."/>
        </authorList>
    </citation>
    <scope>NUCLEOTIDE SEQUENCE [LARGE SCALE GENOMIC DNA]</scope>
    <source>
        <strain evidence="3">4085684</strain>
    </source>
</reference>
<proteinExistence type="predicted"/>
<dbReference type="Proteomes" id="UP000001549">
    <property type="component" value="Chromosome"/>
</dbReference>
<feature type="compositionally biased region" description="Basic and acidic residues" evidence="1">
    <location>
        <begin position="73"/>
        <end position="84"/>
    </location>
</feature>
<dbReference type="EMBL" id="CP002801">
    <property type="protein sequence ID" value="AEH08883.1"/>
    <property type="molecule type" value="Genomic_DNA"/>
</dbReference>
<evidence type="ECO:0000313" key="3">
    <source>
        <dbReference type="Proteomes" id="UP000001549"/>
    </source>
</evidence>
<evidence type="ECO:0000313" key="2">
    <source>
        <dbReference type="EMBL" id="AEH08883.1"/>
    </source>
</evidence>
<feature type="region of interest" description="Disordered" evidence="1">
    <location>
        <begin position="49"/>
        <end position="87"/>
    </location>
</feature>
<evidence type="ECO:0000256" key="1">
    <source>
        <dbReference type="SAM" id="MobiDB-lite"/>
    </source>
</evidence>
<name>F8B214_9ACTN</name>
<dbReference type="KEGG" id="fsy:FsymDg_1414"/>